<evidence type="ECO:0000256" key="10">
    <source>
        <dbReference type="RuleBase" id="RU000304"/>
    </source>
</evidence>
<dbReference type="EC" id="2.7.11.1" evidence="1"/>
<keyword evidence="14" id="KW-1185">Reference proteome</keyword>
<dbReference type="InterPro" id="IPR011009">
    <property type="entry name" value="Kinase-like_dom_sf"/>
</dbReference>
<dbReference type="SUPFAM" id="SSF56112">
    <property type="entry name" value="Protein kinase-like (PK-like)"/>
    <property type="match status" value="1"/>
</dbReference>
<evidence type="ECO:0000313" key="13">
    <source>
        <dbReference type="EMBL" id="WVY95097.1"/>
    </source>
</evidence>
<dbReference type="GO" id="GO:0005524">
    <property type="term" value="F:ATP binding"/>
    <property type="evidence" value="ECO:0007669"/>
    <property type="project" value="UniProtKB-UniRule"/>
</dbReference>
<dbReference type="InterPro" id="IPR017441">
    <property type="entry name" value="Protein_kinase_ATP_BS"/>
</dbReference>
<keyword evidence="2 10" id="KW-0723">Serine/threonine-protein kinase</keyword>
<dbReference type="PANTHER" id="PTHR47989">
    <property type="entry name" value="OS01G0750732 PROTEIN"/>
    <property type="match status" value="1"/>
</dbReference>
<evidence type="ECO:0000256" key="3">
    <source>
        <dbReference type="ARBA" id="ARBA00022679"/>
    </source>
</evidence>
<evidence type="ECO:0000256" key="11">
    <source>
        <dbReference type="SAM" id="MobiDB-lite"/>
    </source>
</evidence>
<evidence type="ECO:0000256" key="6">
    <source>
        <dbReference type="ARBA" id="ARBA00022840"/>
    </source>
</evidence>
<evidence type="ECO:0000256" key="7">
    <source>
        <dbReference type="ARBA" id="ARBA00047899"/>
    </source>
</evidence>
<keyword evidence="4 9" id="KW-0547">Nucleotide-binding</keyword>
<name>A0AAQ3RJH7_VIGMU</name>
<dbReference type="Gene3D" id="1.10.510.10">
    <property type="entry name" value="Transferase(Phosphotransferase) domain 1"/>
    <property type="match status" value="1"/>
</dbReference>
<organism evidence="13 14">
    <name type="scientific">Vigna mungo</name>
    <name type="common">Black gram</name>
    <name type="synonym">Phaseolus mungo</name>
    <dbReference type="NCBI Taxonomy" id="3915"/>
    <lineage>
        <taxon>Eukaryota</taxon>
        <taxon>Viridiplantae</taxon>
        <taxon>Streptophyta</taxon>
        <taxon>Embryophyta</taxon>
        <taxon>Tracheophyta</taxon>
        <taxon>Spermatophyta</taxon>
        <taxon>Magnoliopsida</taxon>
        <taxon>eudicotyledons</taxon>
        <taxon>Gunneridae</taxon>
        <taxon>Pentapetalae</taxon>
        <taxon>rosids</taxon>
        <taxon>fabids</taxon>
        <taxon>Fabales</taxon>
        <taxon>Fabaceae</taxon>
        <taxon>Papilionoideae</taxon>
        <taxon>50 kb inversion clade</taxon>
        <taxon>NPAAA clade</taxon>
        <taxon>indigoferoid/millettioid clade</taxon>
        <taxon>Phaseoleae</taxon>
        <taxon>Vigna</taxon>
    </lineage>
</organism>
<dbReference type="Proteomes" id="UP001374535">
    <property type="component" value="Chromosome 10"/>
</dbReference>
<reference evidence="13 14" key="1">
    <citation type="journal article" date="2023" name="Life. Sci Alliance">
        <title>Evolutionary insights into 3D genome organization and epigenetic landscape of Vigna mungo.</title>
        <authorList>
            <person name="Junaid A."/>
            <person name="Singh B."/>
            <person name="Bhatia S."/>
        </authorList>
    </citation>
    <scope>NUCLEOTIDE SEQUENCE [LARGE SCALE GENOMIC DNA]</scope>
    <source>
        <strain evidence="13">Urdbean</strain>
    </source>
</reference>
<dbReference type="PROSITE" id="PS00107">
    <property type="entry name" value="PROTEIN_KINASE_ATP"/>
    <property type="match status" value="1"/>
</dbReference>
<dbReference type="EMBL" id="CP144691">
    <property type="protein sequence ID" value="WVY95097.1"/>
    <property type="molecule type" value="Genomic_DNA"/>
</dbReference>
<feature type="domain" description="Protein kinase" evidence="12">
    <location>
        <begin position="144"/>
        <end position="425"/>
    </location>
</feature>
<dbReference type="SMART" id="SM00220">
    <property type="entry name" value="S_TKc"/>
    <property type="match status" value="1"/>
</dbReference>
<dbReference type="GO" id="GO:0004674">
    <property type="term" value="F:protein serine/threonine kinase activity"/>
    <property type="evidence" value="ECO:0007669"/>
    <property type="project" value="UniProtKB-KW"/>
</dbReference>
<keyword evidence="3" id="KW-0808">Transferase</keyword>
<feature type="compositionally biased region" description="Polar residues" evidence="11">
    <location>
        <begin position="1"/>
        <end position="12"/>
    </location>
</feature>
<accession>A0AAQ3RJH7</accession>
<evidence type="ECO:0000256" key="2">
    <source>
        <dbReference type="ARBA" id="ARBA00022527"/>
    </source>
</evidence>
<protein>
    <recommendedName>
        <fullName evidence="1">non-specific serine/threonine protein kinase</fullName>
        <ecNumber evidence="1">2.7.11.1</ecNumber>
    </recommendedName>
</protein>
<comment type="similarity">
    <text evidence="10">Belongs to the protein kinase superfamily.</text>
</comment>
<feature type="region of interest" description="Disordered" evidence="11">
    <location>
        <begin position="1"/>
        <end position="34"/>
    </location>
</feature>
<dbReference type="FunFam" id="1.10.510.10:FF:000300">
    <property type="entry name" value="Calmodulin-binding receptor-like cytoplasmic kinase 3"/>
    <property type="match status" value="1"/>
</dbReference>
<comment type="catalytic activity">
    <reaction evidence="7">
        <text>L-threonyl-[protein] + ATP = O-phospho-L-threonyl-[protein] + ADP + H(+)</text>
        <dbReference type="Rhea" id="RHEA:46608"/>
        <dbReference type="Rhea" id="RHEA-COMP:11060"/>
        <dbReference type="Rhea" id="RHEA-COMP:11605"/>
        <dbReference type="ChEBI" id="CHEBI:15378"/>
        <dbReference type="ChEBI" id="CHEBI:30013"/>
        <dbReference type="ChEBI" id="CHEBI:30616"/>
        <dbReference type="ChEBI" id="CHEBI:61977"/>
        <dbReference type="ChEBI" id="CHEBI:456216"/>
        <dbReference type="EC" id="2.7.11.1"/>
    </reaction>
</comment>
<gene>
    <name evidence="13" type="ORF">V8G54_034185</name>
</gene>
<dbReference type="PROSITE" id="PS00108">
    <property type="entry name" value="PROTEIN_KINASE_ST"/>
    <property type="match status" value="1"/>
</dbReference>
<dbReference type="PANTHER" id="PTHR47989:SF71">
    <property type="entry name" value="PROTEIN KINASE DOMAIN-CONTAINING PROTEIN"/>
    <property type="match status" value="1"/>
</dbReference>
<dbReference type="Pfam" id="PF07714">
    <property type="entry name" value="PK_Tyr_Ser-Thr"/>
    <property type="match status" value="1"/>
</dbReference>
<keyword evidence="6 9" id="KW-0067">ATP-binding</keyword>
<dbReference type="InterPro" id="IPR008271">
    <property type="entry name" value="Ser/Thr_kinase_AS"/>
</dbReference>
<dbReference type="FunFam" id="3.30.200.20:FF:000544">
    <property type="entry name" value="Calmodulin-binding receptor-like cytoplasmic kinase 1"/>
    <property type="match status" value="1"/>
</dbReference>
<proteinExistence type="inferred from homology"/>
<comment type="catalytic activity">
    <reaction evidence="8">
        <text>L-seryl-[protein] + ATP = O-phospho-L-seryl-[protein] + ADP + H(+)</text>
        <dbReference type="Rhea" id="RHEA:17989"/>
        <dbReference type="Rhea" id="RHEA-COMP:9863"/>
        <dbReference type="Rhea" id="RHEA-COMP:11604"/>
        <dbReference type="ChEBI" id="CHEBI:15378"/>
        <dbReference type="ChEBI" id="CHEBI:29999"/>
        <dbReference type="ChEBI" id="CHEBI:30616"/>
        <dbReference type="ChEBI" id="CHEBI:83421"/>
        <dbReference type="ChEBI" id="CHEBI:456216"/>
        <dbReference type="EC" id="2.7.11.1"/>
    </reaction>
</comment>
<feature type="binding site" evidence="9">
    <location>
        <position position="176"/>
    </location>
    <ligand>
        <name>ATP</name>
        <dbReference type="ChEBI" id="CHEBI:30616"/>
    </ligand>
</feature>
<evidence type="ECO:0000313" key="14">
    <source>
        <dbReference type="Proteomes" id="UP001374535"/>
    </source>
</evidence>
<dbReference type="InterPro" id="IPR001245">
    <property type="entry name" value="Ser-Thr/Tyr_kinase_cat_dom"/>
</dbReference>
<sequence length="468" mass="52388">MKKTPVHSSHQSNQRKRNVGVQDRGAGNDTRKRSAENHSVLTYFNSVKNFFSFFLSGKRKFSSEAPQSDDGKTTHKVGGVSCKFLEQRSVLSSLQFGSSVSSDSSRSSSKYVFSQSSASSGTSSSHLGVGNFTFEEIYKATAKFSPDNKIGEGAFGTVYRGRLYDGSLVAVKRARKDLQNKNLAEFKNEINTLSNIEHRSLVRWRGYLEHGDEKILVVEYVSNGTLREHLDGFRGNGLEIGERLDIAIDVAHGITYLHMYTDHPIIHRDIKASNILITDKLRAKVADFGFARLGSEDPAATHISTQIKGTAGYIDPDYMRTHHLSEKSDVYSFGVLLVEMMTGRHAVEPKRPLSERVTIKWAMQLLKQGEVVIAMDPRLKRSPASNKAVQKVLKLAFQCLAPVRRSRPSMKSCAEVLWEIRKDFTDRTSSHTHNGSHHSANFPQRDGRKNRHKTYGIEDGKGYKFVSA</sequence>
<dbReference type="Gene3D" id="3.30.200.20">
    <property type="entry name" value="Phosphorylase Kinase, domain 1"/>
    <property type="match status" value="1"/>
</dbReference>
<keyword evidence="5" id="KW-0418">Kinase</keyword>
<feature type="region of interest" description="Disordered" evidence="11">
    <location>
        <begin position="427"/>
        <end position="456"/>
    </location>
</feature>
<evidence type="ECO:0000256" key="4">
    <source>
        <dbReference type="ARBA" id="ARBA00022741"/>
    </source>
</evidence>
<evidence type="ECO:0000256" key="8">
    <source>
        <dbReference type="ARBA" id="ARBA00048679"/>
    </source>
</evidence>
<dbReference type="PROSITE" id="PS50011">
    <property type="entry name" value="PROTEIN_KINASE_DOM"/>
    <property type="match status" value="1"/>
</dbReference>
<evidence type="ECO:0000256" key="9">
    <source>
        <dbReference type="PROSITE-ProRule" id="PRU10141"/>
    </source>
</evidence>
<evidence type="ECO:0000256" key="1">
    <source>
        <dbReference type="ARBA" id="ARBA00012513"/>
    </source>
</evidence>
<evidence type="ECO:0000256" key="5">
    <source>
        <dbReference type="ARBA" id="ARBA00022777"/>
    </source>
</evidence>
<dbReference type="InterPro" id="IPR000719">
    <property type="entry name" value="Prot_kinase_dom"/>
</dbReference>
<evidence type="ECO:0000259" key="12">
    <source>
        <dbReference type="PROSITE" id="PS50011"/>
    </source>
</evidence>
<dbReference type="AlphaFoldDB" id="A0AAQ3RJH7"/>